<feature type="compositionally biased region" description="Polar residues" evidence="1">
    <location>
        <begin position="36"/>
        <end position="49"/>
    </location>
</feature>
<protein>
    <submittedName>
        <fullName evidence="2">Uncharacterized protein</fullName>
    </submittedName>
</protein>
<dbReference type="Proteomes" id="UP000816034">
    <property type="component" value="Unassembled WGS sequence"/>
</dbReference>
<dbReference type="SUPFAM" id="SSF52540">
    <property type="entry name" value="P-loop containing nucleoside triphosphate hydrolases"/>
    <property type="match status" value="1"/>
</dbReference>
<dbReference type="PANTHER" id="PTHR46644:SF2">
    <property type="entry name" value="DNA REPAIR PROTEIN XRCC2"/>
    <property type="match status" value="1"/>
</dbReference>
<comment type="caution">
    <text evidence="2">The sequence shown here is derived from an EMBL/GenBank/DDBJ whole genome shotgun (WGS) entry which is preliminary data.</text>
</comment>
<gene>
    <name evidence="2" type="ORF">C9374_001663</name>
</gene>
<dbReference type="InterPro" id="IPR027417">
    <property type="entry name" value="P-loop_NTPase"/>
</dbReference>
<dbReference type="GO" id="GO:0000400">
    <property type="term" value="F:four-way junction DNA binding"/>
    <property type="evidence" value="ECO:0007669"/>
    <property type="project" value="TreeGrafter"/>
</dbReference>
<dbReference type="EMBL" id="PYSW02000013">
    <property type="protein sequence ID" value="KAG2387331.1"/>
    <property type="molecule type" value="Genomic_DNA"/>
</dbReference>
<evidence type="ECO:0000313" key="3">
    <source>
        <dbReference type="Proteomes" id="UP000816034"/>
    </source>
</evidence>
<dbReference type="PANTHER" id="PTHR46644">
    <property type="entry name" value="DNA REPAIR PROTEIN XRCC2"/>
    <property type="match status" value="1"/>
</dbReference>
<evidence type="ECO:0000256" key="1">
    <source>
        <dbReference type="SAM" id="MobiDB-lite"/>
    </source>
</evidence>
<sequence length="448" mass="52511">MMQLTPELQSLLFGFSSTEEDTQLEQHLEEHHRHAQSSTTTDYQSTRSSDFNHHNDLNKLFAEHKVYSENALAFMKRKKTDAMQTGIEPFDSIIGEMKLAGSIIELYGNEGQGMTQTCYTSICHMAMPTHFKILQFSGDEKTKPREGYHVLYFDLDDKFDQHRFIEIIEMCIFKSYFDLKKKRGEHINYDDITEENVVEEVFESSESNYKSFIMEVLSRVHIFRIDNSFQLALAFEALYKRHLESNKLRDKYISQDVDEDENFLTQQRVSLRSVDKGDKDALEQLNSYKAIVVNSLTQFYKTYNEHDRKNWERAIELLVLLTHGKQIFTLATVYDPFSKTSRQKYNQKRNTSFYQGANRQFNEDRLASELIQLHRDVLKYPTWTQQVNYRLLFGGDYPDASLMPAGVKYAYLQTLHSGNTASSNFQIPHGYKDLFKIQILDHGTLFFK</sequence>
<organism evidence="2 3">
    <name type="scientific">Naegleria lovaniensis</name>
    <name type="common">Amoeba</name>
    <dbReference type="NCBI Taxonomy" id="51637"/>
    <lineage>
        <taxon>Eukaryota</taxon>
        <taxon>Discoba</taxon>
        <taxon>Heterolobosea</taxon>
        <taxon>Tetramitia</taxon>
        <taxon>Eutetramitia</taxon>
        <taxon>Vahlkampfiidae</taxon>
        <taxon>Naegleria</taxon>
    </lineage>
</organism>
<feature type="region of interest" description="Disordered" evidence="1">
    <location>
        <begin position="22"/>
        <end position="49"/>
    </location>
</feature>
<dbReference type="GeneID" id="68094119"/>
<reference evidence="2 3" key="1">
    <citation type="journal article" date="2018" name="BMC Genomics">
        <title>The genome of Naegleria lovaniensis, the basis for a comparative approach to unravel pathogenicity factors of the human pathogenic amoeba N. fowleri.</title>
        <authorList>
            <person name="Liechti N."/>
            <person name="Schurch N."/>
            <person name="Bruggmann R."/>
            <person name="Wittwer M."/>
        </authorList>
    </citation>
    <scope>NUCLEOTIDE SEQUENCE [LARGE SCALE GENOMIC DNA]</scope>
    <source>
        <strain evidence="2 3">ATCC 30569</strain>
    </source>
</reference>
<dbReference type="RefSeq" id="XP_044551323.1">
    <property type="nucleotide sequence ID" value="XM_044690995.1"/>
</dbReference>
<accession>A0AA88GS04</accession>
<keyword evidence="3" id="KW-1185">Reference proteome</keyword>
<dbReference type="Gene3D" id="3.40.50.300">
    <property type="entry name" value="P-loop containing nucleotide triphosphate hydrolases"/>
    <property type="match status" value="1"/>
</dbReference>
<dbReference type="InterPro" id="IPR030547">
    <property type="entry name" value="XRCC2"/>
</dbReference>
<evidence type="ECO:0000313" key="2">
    <source>
        <dbReference type="EMBL" id="KAG2387331.1"/>
    </source>
</evidence>
<name>A0AA88GS04_NAELO</name>
<dbReference type="GO" id="GO:0005657">
    <property type="term" value="C:replication fork"/>
    <property type="evidence" value="ECO:0007669"/>
    <property type="project" value="InterPro"/>
</dbReference>
<dbReference type="AlphaFoldDB" id="A0AA88GS04"/>
<dbReference type="GO" id="GO:0005815">
    <property type="term" value="C:microtubule organizing center"/>
    <property type="evidence" value="ECO:0007669"/>
    <property type="project" value="TreeGrafter"/>
</dbReference>
<proteinExistence type="predicted"/>
<dbReference type="GO" id="GO:0042148">
    <property type="term" value="P:DNA strand invasion"/>
    <property type="evidence" value="ECO:0007669"/>
    <property type="project" value="TreeGrafter"/>
</dbReference>
<dbReference type="GO" id="GO:0000724">
    <property type="term" value="P:double-strand break repair via homologous recombination"/>
    <property type="evidence" value="ECO:0007669"/>
    <property type="project" value="InterPro"/>
</dbReference>
<dbReference type="GO" id="GO:0033063">
    <property type="term" value="C:Rad51B-Rad51C-Rad51D-XRCC2 complex"/>
    <property type="evidence" value="ECO:0007669"/>
    <property type="project" value="InterPro"/>
</dbReference>